<gene>
    <name evidence="11" type="ORF">F0562_006338</name>
</gene>
<feature type="region of interest" description="Disordered" evidence="9">
    <location>
        <begin position="1"/>
        <end position="34"/>
    </location>
</feature>
<keyword evidence="12" id="KW-1185">Reference proteome</keyword>
<evidence type="ECO:0000256" key="8">
    <source>
        <dbReference type="SAM" id="Coils"/>
    </source>
</evidence>
<feature type="coiled-coil region" evidence="8">
    <location>
        <begin position="335"/>
        <end position="369"/>
    </location>
</feature>
<evidence type="ECO:0000256" key="4">
    <source>
        <dbReference type="ARBA" id="ARBA00022989"/>
    </source>
</evidence>
<dbReference type="FunFam" id="1.20.5.340:FF:000029">
    <property type="entry name" value="Coiled-coil domain-containing protein 90-like"/>
    <property type="match status" value="1"/>
</dbReference>
<reference evidence="11 12" key="1">
    <citation type="submission" date="2019-09" db="EMBL/GenBank/DDBJ databases">
        <title>A chromosome-level genome assembly of the Chinese tupelo Nyssa sinensis.</title>
        <authorList>
            <person name="Yang X."/>
            <person name="Kang M."/>
            <person name="Yang Y."/>
            <person name="Xiong H."/>
            <person name="Wang M."/>
            <person name="Zhang Z."/>
            <person name="Wang Z."/>
            <person name="Wu H."/>
            <person name="Ma T."/>
            <person name="Liu J."/>
            <person name="Xi Z."/>
        </authorList>
    </citation>
    <scope>NUCLEOTIDE SEQUENCE [LARGE SCALE GENOMIC DNA]</scope>
    <source>
        <strain evidence="11">J267</strain>
        <tissue evidence="11">Leaf</tissue>
    </source>
</reference>
<evidence type="ECO:0000256" key="1">
    <source>
        <dbReference type="ARBA" id="ARBA00004173"/>
    </source>
</evidence>
<dbReference type="PANTHER" id="PTHR14360">
    <property type="entry name" value="PROTEIN FMP32, MITOCHONDRIAL"/>
    <property type="match status" value="1"/>
</dbReference>
<dbReference type="Pfam" id="PF26631">
    <property type="entry name" value="DUF8204"/>
    <property type="match status" value="1"/>
</dbReference>
<sequence>MGDEAKGGDKESPNNDQSQVTGEVSSSSKKGKSCKGCLYYSSTLKSNSRNPLCVGITRALPQVPRYIVGESEMEASKEGRSLTDFKYACVGYSVYPDGKDPSTGSETQTELPVCVGIEVLVDKRVGTADSIPVHVHNREDGHGSPQPRPHKPAHSIGDEFLSRFSRNASLVAMGVAKNMRKVGNHVKDTLDDILYPYRRRPKSISQLVTSNGKRLFLVDTLALVRRLEAQGVPSKQAEAITAAITEVLNDSLENVAQSFVSKAEMQRVEMVQESNLSKFKSEVQSSQGHHFSLLQHETEKLRNDIEKMRSELRYEIDKVTAGQRLDLNLERGRIRDELANQNQETSNLTNKLDREIHALRAQLEAAKYDVIKYCIGTLVSISAVGLAVVRILM</sequence>
<accession>A0A5J5ALI4</accession>
<organism evidence="11 12">
    <name type="scientific">Nyssa sinensis</name>
    <dbReference type="NCBI Taxonomy" id="561372"/>
    <lineage>
        <taxon>Eukaryota</taxon>
        <taxon>Viridiplantae</taxon>
        <taxon>Streptophyta</taxon>
        <taxon>Embryophyta</taxon>
        <taxon>Tracheophyta</taxon>
        <taxon>Spermatophyta</taxon>
        <taxon>Magnoliopsida</taxon>
        <taxon>eudicotyledons</taxon>
        <taxon>Gunneridae</taxon>
        <taxon>Pentapetalae</taxon>
        <taxon>asterids</taxon>
        <taxon>Cornales</taxon>
        <taxon>Nyssaceae</taxon>
        <taxon>Nyssa</taxon>
    </lineage>
</organism>
<keyword evidence="6" id="KW-0496">Mitochondrion</keyword>
<keyword evidence="3" id="KW-0812">Transmembrane</keyword>
<dbReference type="AlphaFoldDB" id="A0A5J5ALI4"/>
<feature type="compositionally biased region" description="Basic and acidic residues" evidence="9">
    <location>
        <begin position="1"/>
        <end position="13"/>
    </location>
</feature>
<dbReference type="InterPro" id="IPR024461">
    <property type="entry name" value="CCDC90-like"/>
</dbReference>
<evidence type="ECO:0000313" key="12">
    <source>
        <dbReference type="Proteomes" id="UP000325577"/>
    </source>
</evidence>
<dbReference type="GO" id="GO:0016020">
    <property type="term" value="C:membrane"/>
    <property type="evidence" value="ECO:0007669"/>
    <property type="project" value="UniProtKB-SubCell"/>
</dbReference>
<keyword evidence="4" id="KW-1133">Transmembrane helix</keyword>
<dbReference type="InterPro" id="IPR058517">
    <property type="entry name" value="DUF8204"/>
</dbReference>
<evidence type="ECO:0000313" key="11">
    <source>
        <dbReference type="EMBL" id="KAA8531945.1"/>
    </source>
</evidence>
<feature type="compositionally biased region" description="Polar residues" evidence="9">
    <location>
        <begin position="14"/>
        <end position="24"/>
    </location>
</feature>
<name>A0A5J5ALI4_9ASTE</name>
<dbReference type="PANTHER" id="PTHR14360:SF1">
    <property type="entry name" value="PROTEIN FMP32, MITOCHONDRIAL"/>
    <property type="match status" value="1"/>
</dbReference>
<evidence type="ECO:0000256" key="9">
    <source>
        <dbReference type="SAM" id="MobiDB-lite"/>
    </source>
</evidence>
<dbReference type="GO" id="GO:0005739">
    <property type="term" value="C:mitochondrion"/>
    <property type="evidence" value="ECO:0007669"/>
    <property type="project" value="UniProtKB-SubCell"/>
</dbReference>
<feature type="domain" description="DUF8204" evidence="10">
    <location>
        <begin position="30"/>
        <end position="120"/>
    </location>
</feature>
<evidence type="ECO:0000256" key="5">
    <source>
        <dbReference type="ARBA" id="ARBA00023054"/>
    </source>
</evidence>
<evidence type="ECO:0000256" key="3">
    <source>
        <dbReference type="ARBA" id="ARBA00022692"/>
    </source>
</evidence>
<keyword evidence="7" id="KW-0472">Membrane</keyword>
<comment type="subcellular location">
    <subcellularLocation>
        <location evidence="2">Membrane</location>
    </subcellularLocation>
    <subcellularLocation>
        <location evidence="1">Mitochondrion</location>
    </subcellularLocation>
</comment>
<dbReference type="EMBL" id="CM018043">
    <property type="protein sequence ID" value="KAA8531945.1"/>
    <property type="molecule type" value="Genomic_DNA"/>
</dbReference>
<dbReference type="Proteomes" id="UP000325577">
    <property type="component" value="Linkage Group LG2"/>
</dbReference>
<evidence type="ECO:0000259" key="10">
    <source>
        <dbReference type="Pfam" id="PF26631"/>
    </source>
</evidence>
<dbReference type="Gene3D" id="1.20.5.340">
    <property type="match status" value="1"/>
</dbReference>
<evidence type="ECO:0000256" key="7">
    <source>
        <dbReference type="ARBA" id="ARBA00023136"/>
    </source>
</evidence>
<evidence type="ECO:0000256" key="2">
    <source>
        <dbReference type="ARBA" id="ARBA00004370"/>
    </source>
</evidence>
<dbReference type="Pfam" id="PF07798">
    <property type="entry name" value="CCDC90-like"/>
    <property type="match status" value="1"/>
</dbReference>
<protein>
    <recommendedName>
        <fullName evidence="10">DUF8204 domain-containing protein</fullName>
    </recommendedName>
</protein>
<dbReference type="OrthoDB" id="889336at2759"/>
<proteinExistence type="predicted"/>
<keyword evidence="5 8" id="KW-0175">Coiled coil</keyword>
<evidence type="ECO:0000256" key="6">
    <source>
        <dbReference type="ARBA" id="ARBA00023128"/>
    </source>
</evidence>